<evidence type="ECO:0000256" key="3">
    <source>
        <dbReference type="ARBA" id="ARBA00022821"/>
    </source>
</evidence>
<dbReference type="PANTHER" id="PTHR11017:SF385">
    <property type="entry name" value="DISEASE RESISTANCE PROTEIN (TIR-NBS-LRR CLASS)-RELATED"/>
    <property type="match status" value="1"/>
</dbReference>
<dbReference type="SUPFAM" id="SSF52200">
    <property type="entry name" value="Toll/Interleukin receptor TIR domain"/>
    <property type="match status" value="1"/>
</dbReference>
<comment type="caution">
    <text evidence="6">The sequence shown here is derived from an EMBL/GenBank/DDBJ whole genome shotgun (WGS) entry which is preliminary data.</text>
</comment>
<dbReference type="GO" id="GO:0007165">
    <property type="term" value="P:signal transduction"/>
    <property type="evidence" value="ECO:0007669"/>
    <property type="project" value="InterPro"/>
</dbReference>
<dbReference type="InterPro" id="IPR002182">
    <property type="entry name" value="NB-ARC"/>
</dbReference>
<dbReference type="Pfam" id="PF01582">
    <property type="entry name" value="TIR"/>
    <property type="match status" value="1"/>
</dbReference>
<dbReference type="Pfam" id="PF23598">
    <property type="entry name" value="LRR_14"/>
    <property type="match status" value="2"/>
</dbReference>
<dbReference type="InterPro" id="IPR035897">
    <property type="entry name" value="Toll_tir_struct_dom_sf"/>
</dbReference>
<dbReference type="GO" id="GO:0051707">
    <property type="term" value="P:response to other organism"/>
    <property type="evidence" value="ECO:0007669"/>
    <property type="project" value="UniProtKB-ARBA"/>
</dbReference>
<dbReference type="InterPro" id="IPR032675">
    <property type="entry name" value="LRR_dom_sf"/>
</dbReference>
<evidence type="ECO:0000259" key="5">
    <source>
        <dbReference type="PROSITE" id="PS50104"/>
    </source>
</evidence>
<dbReference type="SUPFAM" id="SSF52540">
    <property type="entry name" value="P-loop containing nucleoside triphosphate hydrolases"/>
    <property type="match status" value="1"/>
</dbReference>
<evidence type="ECO:0000256" key="1">
    <source>
        <dbReference type="ARBA" id="ARBA00022614"/>
    </source>
</evidence>
<evidence type="ECO:0000313" key="7">
    <source>
        <dbReference type="Proteomes" id="UP000188268"/>
    </source>
</evidence>
<protein>
    <recommendedName>
        <fullName evidence="5">TIR domain-containing protein</fullName>
    </recommendedName>
</protein>
<evidence type="ECO:0000256" key="4">
    <source>
        <dbReference type="ARBA" id="ARBA00023027"/>
    </source>
</evidence>
<dbReference type="FunFam" id="3.40.50.10140:FF:000007">
    <property type="entry name" value="Disease resistance protein (TIR-NBS-LRR class)"/>
    <property type="match status" value="1"/>
</dbReference>
<dbReference type="PRINTS" id="PR00364">
    <property type="entry name" value="DISEASERSIST"/>
</dbReference>
<dbReference type="Pfam" id="PF00931">
    <property type="entry name" value="NB-ARC"/>
    <property type="match status" value="1"/>
</dbReference>
<dbReference type="Gramene" id="OMO57250">
    <property type="protein sequence ID" value="OMO57250"/>
    <property type="gene ID" value="CCACVL1_25878"/>
</dbReference>
<dbReference type="SMART" id="SM00255">
    <property type="entry name" value="TIR"/>
    <property type="match status" value="1"/>
</dbReference>
<dbReference type="Gene3D" id="3.40.50.300">
    <property type="entry name" value="P-loop containing nucleotide triphosphate hydrolases"/>
    <property type="match status" value="1"/>
</dbReference>
<organism evidence="6 7">
    <name type="scientific">Corchorus capsularis</name>
    <name type="common">Jute</name>
    <dbReference type="NCBI Taxonomy" id="210143"/>
    <lineage>
        <taxon>Eukaryota</taxon>
        <taxon>Viridiplantae</taxon>
        <taxon>Streptophyta</taxon>
        <taxon>Embryophyta</taxon>
        <taxon>Tracheophyta</taxon>
        <taxon>Spermatophyta</taxon>
        <taxon>Magnoliopsida</taxon>
        <taxon>eudicotyledons</taxon>
        <taxon>Gunneridae</taxon>
        <taxon>Pentapetalae</taxon>
        <taxon>rosids</taxon>
        <taxon>malvids</taxon>
        <taxon>Malvales</taxon>
        <taxon>Malvaceae</taxon>
        <taxon>Grewioideae</taxon>
        <taxon>Apeibeae</taxon>
        <taxon>Corchorus</taxon>
    </lineage>
</organism>
<dbReference type="STRING" id="210143.A0A1R3GGV9"/>
<keyword evidence="3" id="KW-0611">Plant defense</keyword>
<keyword evidence="4" id="KW-0520">NAD</keyword>
<dbReference type="PANTHER" id="PTHR11017">
    <property type="entry name" value="LEUCINE-RICH REPEAT-CONTAINING PROTEIN"/>
    <property type="match status" value="1"/>
</dbReference>
<accession>A0A1R3GGV9</accession>
<keyword evidence="7" id="KW-1185">Reference proteome</keyword>
<dbReference type="OMA" id="FEVHAKR"/>
<keyword evidence="1" id="KW-0433">Leucine-rich repeat</keyword>
<dbReference type="Pfam" id="PF23282">
    <property type="entry name" value="WHD_ROQ1"/>
    <property type="match status" value="1"/>
</dbReference>
<sequence length="1296" mass="146107">MVNDGVVNTTSPAGFRLRWDVFLSFRGEDTRHGITQSLYDCLVENGIRVFRDDDGLERGDQIAPSLLEAIEDSAASIVILSRDYASSHWCLEELARICELKRLILHVFYEVDPSHVRKQRGSFEKAFCSHEKRFGIDKVKSWRNALETVGGIAGFVFTENSDEKLLIRVLVRKVLKKVNNTPFRVATYVVGLDKRVTDLINMLDVKSNGVKMLGLHGMGGIGKTTLAKAVFNKILPHFEFRSFISNVRDLSRQEDGLVSLQNKIMADLSITNLNNVDNTDANANASKIRKFVNEKNVLLVLDDVDEVSQLHPLGATISKWQGDGRSRIIVTTRNRGVLGEHYVNHLYEVKELYFEPALELFSYHALGRPKPTDEFMKLSKQIVTLTGNLPLAVEVFGSFLWDKRKVSEWEDALKKLEGIRPRELQDVLKISFDGLDMENQRIFLDIACLFVNMRMKREDMVDILKGCDFKAEIALRVLEEKSLIKFTAWDDSLTMHDQIRDMGRQIIQNENFADPGMRSRLWDRDEIISVLKNHKGTRRTEGIAMDLKKEANNKKEVVVDTKPFESLVNLRLLQINNVKLEGKFQFLPHELKWLQWQGCSLKTLPPFCPQKLAVLDLSDSKNLERVWNTCKVVAENLMVMNLSGCSKLAALPDLSGHGKLQKLVLTYCVGLINIHESVGTLKSLRHLNLTGCKNLTELPSDVQGMKNLQTFILNDCLELKKLPESIDSMRSLKELYANSTSIKNLPESIYRLEKLEKLSLRNCQQMKQLPACVGKLVSLKELHLDGSALEQLSDAIGDLENLEILSLIFCGSLTQLPDTIRNLKLLKRLLIKGSAITELPNPIGWLPYLKYLSVGGRQLSILPDSLQGLASVVELRIDETSITDLPSQIGALRLLRKLEIISCTGLKSLPESIGSLLALTHLNIFNADITELPESFGMLENLITLRLNECKRLCKLPSSIGNLKSLHHFYMPETAMTQLPDSFGMLSSLVVLKMRKKEKSKSFSVLPASFSNLSSLEDFDAHGWSICGEISDDFEKLSALEFLDLGKNDFSKLPSSLRGLSLLKKLFLPKCEELKSVPPLPSSLEELNLADCISLEKISDLSSLNSLELLNLTNCEKLVDIPGLECLTSMKRLYLTNCRTCSSAAKQRLSEVYLKNLRSLSLPGSGIPDWFSRDSVRFSSHKRLDFKGVIVAVVVSLNHQIADELRNELPAIVDIQAKIFDGDHKQIFATVLDLTGVPRTNEDQVYLLRYPELYPIVSMLKDGFEIQVTMRNPPYVKGAELKKAGIFLVFENDDDY</sequence>
<evidence type="ECO:0000256" key="2">
    <source>
        <dbReference type="ARBA" id="ARBA00022737"/>
    </source>
</evidence>
<dbReference type="InterPro" id="IPR000157">
    <property type="entry name" value="TIR_dom"/>
</dbReference>
<dbReference type="InterPro" id="IPR027417">
    <property type="entry name" value="P-loop_NTPase"/>
</dbReference>
<gene>
    <name evidence="6" type="ORF">CCACVL1_25878</name>
</gene>
<dbReference type="InterPro" id="IPR044974">
    <property type="entry name" value="Disease_R_plants"/>
</dbReference>
<reference evidence="6 7" key="1">
    <citation type="submission" date="2013-09" db="EMBL/GenBank/DDBJ databases">
        <title>Corchorus capsularis genome sequencing.</title>
        <authorList>
            <person name="Alam M."/>
            <person name="Haque M.S."/>
            <person name="Islam M.S."/>
            <person name="Emdad E.M."/>
            <person name="Islam M.M."/>
            <person name="Ahmed B."/>
            <person name="Halim A."/>
            <person name="Hossen Q.M.M."/>
            <person name="Hossain M.Z."/>
            <person name="Ahmed R."/>
            <person name="Khan M.M."/>
            <person name="Islam R."/>
            <person name="Rashid M.M."/>
            <person name="Khan S.A."/>
            <person name="Rahman M.S."/>
            <person name="Alam M."/>
        </authorList>
    </citation>
    <scope>NUCLEOTIDE SEQUENCE [LARGE SCALE GENOMIC DNA]</scope>
    <source>
        <strain evidence="7">cv. CVL-1</strain>
        <tissue evidence="6">Whole seedling</tissue>
    </source>
</reference>
<dbReference type="Proteomes" id="UP000188268">
    <property type="component" value="Unassembled WGS sequence"/>
</dbReference>
<feature type="domain" description="TIR" evidence="5">
    <location>
        <begin position="17"/>
        <end position="178"/>
    </location>
</feature>
<dbReference type="InterPro" id="IPR003591">
    <property type="entry name" value="Leu-rich_rpt_typical-subtyp"/>
</dbReference>
<dbReference type="PROSITE" id="PS50104">
    <property type="entry name" value="TIR"/>
    <property type="match status" value="1"/>
</dbReference>
<keyword evidence="2" id="KW-0677">Repeat</keyword>
<evidence type="ECO:0000313" key="6">
    <source>
        <dbReference type="EMBL" id="OMO57250.1"/>
    </source>
</evidence>
<dbReference type="GO" id="GO:0006952">
    <property type="term" value="P:defense response"/>
    <property type="evidence" value="ECO:0007669"/>
    <property type="project" value="UniProtKB-KW"/>
</dbReference>
<dbReference type="EMBL" id="AWWV01014399">
    <property type="protein sequence ID" value="OMO57250.1"/>
    <property type="molecule type" value="Genomic_DNA"/>
</dbReference>
<dbReference type="Gene3D" id="3.40.50.10140">
    <property type="entry name" value="Toll/interleukin-1 receptor homology (TIR) domain"/>
    <property type="match status" value="1"/>
</dbReference>
<dbReference type="OrthoDB" id="2018313at2759"/>
<dbReference type="InterPro" id="IPR042197">
    <property type="entry name" value="Apaf_helical"/>
</dbReference>
<dbReference type="InterPro" id="IPR058192">
    <property type="entry name" value="WHD_ROQ1-like"/>
</dbReference>
<proteinExistence type="predicted"/>
<dbReference type="SUPFAM" id="SSF52058">
    <property type="entry name" value="L domain-like"/>
    <property type="match status" value="2"/>
</dbReference>
<name>A0A1R3GGV9_COCAP</name>
<dbReference type="SMART" id="SM00369">
    <property type="entry name" value="LRR_TYP"/>
    <property type="match status" value="6"/>
</dbReference>
<dbReference type="Gene3D" id="3.80.10.10">
    <property type="entry name" value="Ribonuclease Inhibitor"/>
    <property type="match status" value="4"/>
</dbReference>
<dbReference type="Gene3D" id="1.10.8.430">
    <property type="entry name" value="Helical domain of apoptotic protease-activating factors"/>
    <property type="match status" value="1"/>
</dbReference>
<dbReference type="InterPro" id="IPR055414">
    <property type="entry name" value="LRR_R13L4/SHOC2-like"/>
</dbReference>
<dbReference type="GO" id="GO:0043531">
    <property type="term" value="F:ADP binding"/>
    <property type="evidence" value="ECO:0007669"/>
    <property type="project" value="InterPro"/>
</dbReference>